<name>A0A0P0EZH1_BACT4</name>
<dbReference type="EMBL" id="CP083680">
    <property type="protein sequence ID" value="UYU67006.1"/>
    <property type="molecule type" value="Genomic_DNA"/>
</dbReference>
<dbReference type="SUPFAM" id="SSF50475">
    <property type="entry name" value="FMN-binding split barrel"/>
    <property type="match status" value="1"/>
</dbReference>
<evidence type="ECO:0000259" key="2">
    <source>
        <dbReference type="Pfam" id="PF01613"/>
    </source>
</evidence>
<comment type="similarity">
    <text evidence="1">Belongs to the flavoredoxin family.</text>
</comment>
<evidence type="ECO:0000313" key="7">
    <source>
        <dbReference type="Proteomes" id="UP001156218"/>
    </source>
</evidence>
<evidence type="ECO:0000313" key="3">
    <source>
        <dbReference type="EMBL" id="KAB4313445.1"/>
    </source>
</evidence>
<dbReference type="GO" id="GO:0010181">
    <property type="term" value="F:FMN binding"/>
    <property type="evidence" value="ECO:0007669"/>
    <property type="project" value="InterPro"/>
</dbReference>
<dbReference type="InterPro" id="IPR012349">
    <property type="entry name" value="Split_barrel_FMN-bd"/>
</dbReference>
<dbReference type="RefSeq" id="WP_016267347.1">
    <property type="nucleotide sequence ID" value="NZ_CP012937.1"/>
</dbReference>
<dbReference type="Proteomes" id="UP001156218">
    <property type="component" value="Chromosome"/>
</dbReference>
<evidence type="ECO:0000313" key="6">
    <source>
        <dbReference type="Proteomes" id="UP000440614"/>
    </source>
</evidence>
<dbReference type="Proteomes" id="UP000440614">
    <property type="component" value="Unassembled WGS sequence"/>
</dbReference>
<feature type="domain" description="Flavin reductase like" evidence="2">
    <location>
        <begin position="20"/>
        <end position="167"/>
    </location>
</feature>
<accession>A0A0P0EZH1</accession>
<dbReference type="InterPro" id="IPR002563">
    <property type="entry name" value="Flavin_Rdtase-like_dom"/>
</dbReference>
<organism evidence="3 6">
    <name type="scientific">Bacteroides thetaiotaomicron</name>
    <dbReference type="NCBI Taxonomy" id="818"/>
    <lineage>
        <taxon>Bacteria</taxon>
        <taxon>Pseudomonadati</taxon>
        <taxon>Bacteroidota</taxon>
        <taxon>Bacteroidia</taxon>
        <taxon>Bacteroidales</taxon>
        <taxon>Bacteroidaceae</taxon>
        <taxon>Bacteroides</taxon>
    </lineage>
</organism>
<dbReference type="Pfam" id="PF01613">
    <property type="entry name" value="Flavin_Reduct"/>
    <property type="match status" value="1"/>
</dbReference>
<protein>
    <submittedName>
        <fullName evidence="3 4">Flavin reductase</fullName>
    </submittedName>
</protein>
<dbReference type="KEGG" id="btho:Btheta7330_02091"/>
<dbReference type="Gene3D" id="2.30.110.10">
    <property type="entry name" value="Electron Transport, Fmn-binding Protein, Chain A"/>
    <property type="match status" value="1"/>
</dbReference>
<dbReference type="Proteomes" id="UP001162960">
    <property type="component" value="Chromosome"/>
</dbReference>
<reference evidence="4 7" key="2">
    <citation type="submission" date="2021-06" db="EMBL/GenBank/DDBJ databases">
        <title>Interrogation of the integrated mobile genetic elements in gut-associated Bacteroides with a consensus prediction approach.</title>
        <authorList>
            <person name="Campbell D.E."/>
            <person name="Leigh J.R."/>
            <person name="Kim T."/>
            <person name="England W."/>
            <person name="Whitaker R.J."/>
            <person name="Degnan P.H."/>
        </authorList>
    </citation>
    <scope>NUCLEOTIDE SEQUENCE [LARGE SCALE GENOMIC DNA]</scope>
    <source>
        <strain evidence="5">VPI-3443</strain>
        <strain evidence="4 7">WAL8669</strain>
    </source>
</reference>
<dbReference type="PANTHER" id="PTHR43567:SF5">
    <property type="entry name" value="HYPOTHETICAL CYTOSOLIC PROTEIN"/>
    <property type="match status" value="1"/>
</dbReference>
<proteinExistence type="inferred from homology"/>
<dbReference type="AlphaFoldDB" id="A0A0P0EZH1"/>
<dbReference type="EMBL" id="CP083685">
    <property type="protein sequence ID" value="UYU93065.1"/>
    <property type="molecule type" value="Genomic_DNA"/>
</dbReference>
<reference evidence="3 6" key="1">
    <citation type="journal article" date="2019" name="Nat. Med.">
        <title>A library of human gut bacterial isolates paired with longitudinal multiomics data enables mechanistic microbiome research.</title>
        <authorList>
            <person name="Poyet M."/>
            <person name="Groussin M."/>
            <person name="Gibbons S.M."/>
            <person name="Avila-Pacheco J."/>
            <person name="Jiang X."/>
            <person name="Kearney S.M."/>
            <person name="Perrotta A.R."/>
            <person name="Berdy B."/>
            <person name="Zhao S."/>
            <person name="Lieberman T.D."/>
            <person name="Swanson P.K."/>
            <person name="Smith M."/>
            <person name="Roesemann S."/>
            <person name="Alexander J.E."/>
            <person name="Rich S.A."/>
            <person name="Livny J."/>
            <person name="Vlamakis H."/>
            <person name="Clish C."/>
            <person name="Bullock K."/>
            <person name="Deik A."/>
            <person name="Scott J."/>
            <person name="Pierce K.A."/>
            <person name="Xavier R.J."/>
            <person name="Alm E.J."/>
        </authorList>
    </citation>
    <scope>NUCLEOTIDE SEQUENCE [LARGE SCALE GENOMIC DNA]</scope>
    <source>
        <strain evidence="3 6">BIOML-A188</strain>
    </source>
</reference>
<evidence type="ECO:0000256" key="1">
    <source>
        <dbReference type="ARBA" id="ARBA00038054"/>
    </source>
</evidence>
<dbReference type="PANTHER" id="PTHR43567">
    <property type="entry name" value="FLAVOREDOXIN-RELATED-RELATED"/>
    <property type="match status" value="1"/>
</dbReference>
<evidence type="ECO:0000313" key="4">
    <source>
        <dbReference type="EMBL" id="UYU67006.1"/>
    </source>
</evidence>
<sequence length="169" mass="19582">MKKLEVKDLKENFFEAIGKEWMLVTAGTKEKFNTMTASWGGIGWLWNKPVAFVFVRPERYTYEFIEKSDYLTLSFLGEANKKIHAVCGSKSGRDTDKVKATGLKPIFTEQGNVLFEQARLSLECKKLYTDTIKPECFLDKESLEKWYDDAHGGFHKMYIVEIENIWEGD</sequence>
<dbReference type="EMBL" id="WCSY01000009">
    <property type="protein sequence ID" value="KAB4313445.1"/>
    <property type="molecule type" value="Genomic_DNA"/>
</dbReference>
<dbReference type="InterPro" id="IPR052174">
    <property type="entry name" value="Flavoredoxin"/>
</dbReference>
<gene>
    <name evidence="3" type="ORF">GAO51_11235</name>
    <name evidence="4" type="ORF">KQP68_01630</name>
    <name evidence="5" type="ORF">KQP74_10585</name>
</gene>
<evidence type="ECO:0000313" key="5">
    <source>
        <dbReference type="EMBL" id="UYU93065.1"/>
    </source>
</evidence>
<dbReference type="GO" id="GO:0016646">
    <property type="term" value="F:oxidoreductase activity, acting on the CH-NH group of donors, NAD or NADP as acceptor"/>
    <property type="evidence" value="ECO:0007669"/>
    <property type="project" value="UniProtKB-ARBA"/>
</dbReference>